<keyword evidence="4" id="KW-1185">Reference proteome</keyword>
<name>A0A0D0PBI5_9RHOB</name>
<proteinExistence type="predicted"/>
<dbReference type="InterPro" id="IPR011033">
    <property type="entry name" value="PRC_barrel-like_sf"/>
</dbReference>
<dbReference type="OrthoDB" id="6158291at2"/>
<evidence type="ECO:0000313" key="4">
    <source>
        <dbReference type="Proteomes" id="UP000035100"/>
    </source>
</evidence>
<organism evidence="3 4">
    <name type="scientific">Wenxinia marina DSM 24838</name>
    <dbReference type="NCBI Taxonomy" id="1123501"/>
    <lineage>
        <taxon>Bacteria</taxon>
        <taxon>Pseudomonadati</taxon>
        <taxon>Pseudomonadota</taxon>
        <taxon>Alphaproteobacteria</taxon>
        <taxon>Rhodobacterales</taxon>
        <taxon>Roseobacteraceae</taxon>
        <taxon>Wenxinia</taxon>
    </lineage>
</organism>
<comment type="caution">
    <text evidence="3">The sequence shown here is derived from an EMBL/GenBank/DDBJ whole genome shotgun (WGS) entry which is preliminary data.</text>
</comment>
<dbReference type="InterPro" id="IPR027275">
    <property type="entry name" value="PRC-brl_dom"/>
</dbReference>
<gene>
    <name evidence="3" type="ORF">Wenmar_02513</name>
</gene>
<feature type="signal peptide" evidence="1">
    <location>
        <begin position="1"/>
        <end position="25"/>
    </location>
</feature>
<dbReference type="Pfam" id="PF05239">
    <property type="entry name" value="PRC"/>
    <property type="match status" value="1"/>
</dbReference>
<feature type="domain" description="PRC-barrel" evidence="2">
    <location>
        <begin position="83"/>
        <end position="127"/>
    </location>
</feature>
<dbReference type="EMBL" id="AONG01000012">
    <property type="protein sequence ID" value="KIQ68786.1"/>
    <property type="molecule type" value="Genomic_DNA"/>
</dbReference>
<dbReference type="RefSeq" id="WP_018301419.1">
    <property type="nucleotide sequence ID" value="NZ_KB902277.1"/>
</dbReference>
<dbReference type="Gene3D" id="2.30.30.240">
    <property type="entry name" value="PRC-barrel domain"/>
    <property type="match status" value="1"/>
</dbReference>
<dbReference type="Proteomes" id="UP000035100">
    <property type="component" value="Unassembled WGS sequence"/>
</dbReference>
<dbReference type="SUPFAM" id="SSF50346">
    <property type="entry name" value="PRC-barrel domain"/>
    <property type="match status" value="1"/>
</dbReference>
<evidence type="ECO:0000259" key="2">
    <source>
        <dbReference type="Pfam" id="PF05239"/>
    </source>
</evidence>
<feature type="chain" id="PRO_5002235192" evidence="1">
    <location>
        <begin position="26"/>
        <end position="161"/>
    </location>
</feature>
<evidence type="ECO:0000256" key="1">
    <source>
        <dbReference type="SAM" id="SignalP"/>
    </source>
</evidence>
<sequence length="161" mass="17314">MHIRKMTLTTATLALATGLSGAALAEQHMTGVSEDGYASGMVSTENMGNLIRTSELTDGDVYTLDADIGEADWDSVGYYNEVDTDWDQIGNVTDVVLSPDGTMAGLVVETGGFLDIGDSHVIVTSDDVRMVRSAGVDQYSFVTRLSEEQLANLPEVGENWW</sequence>
<accession>A0A0D0PBI5</accession>
<evidence type="ECO:0000313" key="3">
    <source>
        <dbReference type="EMBL" id="KIQ68786.1"/>
    </source>
</evidence>
<reference evidence="3 4" key="1">
    <citation type="submission" date="2013-01" db="EMBL/GenBank/DDBJ databases">
        <authorList>
            <person name="Fiebig A."/>
            <person name="Goeker M."/>
            <person name="Klenk H.-P.P."/>
        </authorList>
    </citation>
    <scope>NUCLEOTIDE SEQUENCE [LARGE SCALE GENOMIC DNA]</scope>
    <source>
        <strain evidence="3 4">DSM 24838</strain>
    </source>
</reference>
<protein>
    <submittedName>
        <fullName evidence="3">PRC-barrel domain protein</fullName>
    </submittedName>
</protein>
<dbReference type="STRING" id="1123501.Wenmar_02513"/>
<dbReference type="AlphaFoldDB" id="A0A0D0PBI5"/>
<dbReference type="eggNOG" id="ENOG5032VVK">
    <property type="taxonomic scope" value="Bacteria"/>
</dbReference>
<keyword evidence="1" id="KW-0732">Signal</keyword>